<dbReference type="PANTHER" id="PTHR45856">
    <property type="entry name" value="ALPHA/BETA-HYDROLASES SUPERFAMILY PROTEIN"/>
    <property type="match status" value="1"/>
</dbReference>
<sequence>MAAPGPFATAGAQPALAALLGGSGTGAAGAAAGPADAATAALAAELCADLYPKNVSPNGRPCRPLEYQRGFARRWCSGRGALGAAFVDSLRLHAAVVTFPDGAVMVVFRGTDGQLQRWLNRWVLMATVKLPAADGGGGAAAARVHAAWWASLQQVLPRLRAHIDAALAAAAAPHRLGRKAAAASGRGGCPKAAAAAAAAAPAPAPPGGAPRARPPPRLYFAGHSLGGAFAQLCAAQLWRDYPVAGVFAFGAPRVGCADWARLYGSVLGARTRAFANEGDGVPLQPPSIPVVAPYCPLARACIVRVDSGDCGGGGGGGAGGLSSWGSVGSLLTSWGSIAGASELPSERPSDGGASDGGASACAPDSGAAEGGAKPRAGRARRRSAHNEHAYVDAVSAWLAAQAAA</sequence>
<keyword evidence="4" id="KW-1185">Reference proteome</keyword>
<name>A0A2V0P7K8_9CHLO</name>
<dbReference type="InterPro" id="IPR002921">
    <property type="entry name" value="Fungal_lipase-type"/>
</dbReference>
<gene>
    <name evidence="3" type="ORF">Rsub_08530</name>
</gene>
<dbReference type="Gene3D" id="3.40.50.1820">
    <property type="entry name" value="alpha/beta hydrolase"/>
    <property type="match status" value="1"/>
</dbReference>
<accession>A0A2V0P7K8</accession>
<dbReference type="EMBL" id="BDRX01000066">
    <property type="protein sequence ID" value="GBF95549.1"/>
    <property type="molecule type" value="Genomic_DNA"/>
</dbReference>
<dbReference type="InterPro" id="IPR029058">
    <property type="entry name" value="AB_hydrolase_fold"/>
</dbReference>
<dbReference type="Pfam" id="PF01764">
    <property type="entry name" value="Lipase_3"/>
    <property type="match status" value="1"/>
</dbReference>
<evidence type="ECO:0000313" key="3">
    <source>
        <dbReference type="EMBL" id="GBF95549.1"/>
    </source>
</evidence>
<dbReference type="SUPFAM" id="SSF53474">
    <property type="entry name" value="alpha/beta-Hydrolases"/>
    <property type="match status" value="1"/>
</dbReference>
<proteinExistence type="predicted"/>
<dbReference type="InterPro" id="IPR051218">
    <property type="entry name" value="Sec_MonoDiacylglyc_Lipase"/>
</dbReference>
<reference evidence="3 4" key="1">
    <citation type="journal article" date="2018" name="Sci. Rep.">
        <title>Raphidocelis subcapitata (=Pseudokirchneriella subcapitata) provides an insight into genome evolution and environmental adaptations in the Sphaeropleales.</title>
        <authorList>
            <person name="Suzuki S."/>
            <person name="Yamaguchi H."/>
            <person name="Nakajima N."/>
            <person name="Kawachi M."/>
        </authorList>
    </citation>
    <scope>NUCLEOTIDE SEQUENCE [LARGE SCALE GENOMIC DNA]</scope>
    <source>
        <strain evidence="3 4">NIES-35</strain>
    </source>
</reference>
<protein>
    <recommendedName>
        <fullName evidence="2">Fungal lipase-type domain-containing protein</fullName>
    </recommendedName>
</protein>
<dbReference type="OrthoDB" id="525936at2759"/>
<feature type="region of interest" description="Disordered" evidence="1">
    <location>
        <begin position="341"/>
        <end position="385"/>
    </location>
</feature>
<dbReference type="AlphaFoldDB" id="A0A2V0P7K8"/>
<evidence type="ECO:0000259" key="2">
    <source>
        <dbReference type="Pfam" id="PF01764"/>
    </source>
</evidence>
<organism evidence="3 4">
    <name type="scientific">Raphidocelis subcapitata</name>
    <dbReference type="NCBI Taxonomy" id="307507"/>
    <lineage>
        <taxon>Eukaryota</taxon>
        <taxon>Viridiplantae</taxon>
        <taxon>Chlorophyta</taxon>
        <taxon>core chlorophytes</taxon>
        <taxon>Chlorophyceae</taxon>
        <taxon>CS clade</taxon>
        <taxon>Sphaeropleales</taxon>
        <taxon>Selenastraceae</taxon>
        <taxon>Raphidocelis</taxon>
    </lineage>
</organism>
<evidence type="ECO:0000256" key="1">
    <source>
        <dbReference type="SAM" id="MobiDB-lite"/>
    </source>
</evidence>
<evidence type="ECO:0000313" key="4">
    <source>
        <dbReference type="Proteomes" id="UP000247498"/>
    </source>
</evidence>
<comment type="caution">
    <text evidence="3">The sequence shown here is derived from an EMBL/GenBank/DDBJ whole genome shotgun (WGS) entry which is preliminary data.</text>
</comment>
<feature type="domain" description="Fungal lipase-type" evidence="2">
    <location>
        <begin position="216"/>
        <end position="286"/>
    </location>
</feature>
<dbReference type="PANTHER" id="PTHR45856:SF11">
    <property type="entry name" value="FUNGAL LIPASE-LIKE DOMAIN-CONTAINING PROTEIN"/>
    <property type="match status" value="1"/>
</dbReference>
<dbReference type="Proteomes" id="UP000247498">
    <property type="component" value="Unassembled WGS sequence"/>
</dbReference>
<feature type="compositionally biased region" description="Low complexity" evidence="1">
    <location>
        <begin position="350"/>
        <end position="374"/>
    </location>
</feature>
<dbReference type="InParanoid" id="A0A2V0P7K8"/>
<dbReference type="GO" id="GO:0006629">
    <property type="term" value="P:lipid metabolic process"/>
    <property type="evidence" value="ECO:0007669"/>
    <property type="project" value="InterPro"/>
</dbReference>